<keyword evidence="2" id="KW-1185">Reference proteome</keyword>
<dbReference type="Proteomes" id="UP000008524">
    <property type="component" value="Chromosome 1"/>
</dbReference>
<dbReference type="AlphaFoldDB" id="Q4GYR3"/>
<dbReference type="PaxDb" id="5691-CAJ16521"/>
<dbReference type="GeneID" id="4357379"/>
<dbReference type="RefSeq" id="XP_001219008.1">
    <property type="nucleotide sequence ID" value="XM_001219007.1"/>
</dbReference>
<sequence>MRKKQVSHAHTPLHFVCFSIFGLPASTPPPPHTHTQARHLGLAYSQTLASSTYAYIHIYLYIYDTCLCLMWFTSLHSSSFVHPSLITLF</sequence>
<reference evidence="2" key="2">
    <citation type="journal article" date="2005" name="Science">
        <title>The genome of the African trypanosome Trypanosoma brucei.</title>
        <authorList>
            <person name="Berriman M."/>
            <person name="Ghedin E."/>
            <person name="Hertz-Fowler C."/>
            <person name="Blandin G."/>
            <person name="Renauld H."/>
            <person name="Bartholomeu D.C."/>
            <person name="Lennard N.J."/>
            <person name="Caler E."/>
            <person name="Hamlin N.E."/>
            <person name="Haas B."/>
            <person name="Bohme U."/>
            <person name="Hannick L."/>
            <person name="Aslett M.A."/>
            <person name="Shallom J."/>
            <person name="Marcello L."/>
            <person name="Hou L."/>
            <person name="Wickstead B."/>
            <person name="Alsmark U.C."/>
            <person name="Arrowsmith C."/>
            <person name="Atkin R.J."/>
            <person name="Barron A.J."/>
            <person name="Bringaud F."/>
            <person name="Brooks K."/>
            <person name="Carrington M."/>
            <person name="Cherevach I."/>
            <person name="Chillingworth T.J."/>
            <person name="Churcher C."/>
            <person name="Clark L.N."/>
            <person name="Corton C.H."/>
            <person name="Cronin A."/>
            <person name="Davies R.M."/>
            <person name="Doggett J."/>
            <person name="Djikeng A."/>
            <person name="Feldblyum T."/>
            <person name="Field M.C."/>
            <person name="Fraser A."/>
            <person name="Goodhead I."/>
            <person name="Hance Z."/>
            <person name="Harper D."/>
            <person name="Harris B.R."/>
            <person name="Hauser H."/>
            <person name="Hostetler J."/>
            <person name="Ivens A."/>
            <person name="Jagels K."/>
            <person name="Johnson D."/>
            <person name="Johnson J."/>
            <person name="Jones K."/>
            <person name="Kerhornou A.X."/>
            <person name="Koo H."/>
            <person name="Larke N."/>
            <person name="Landfear S."/>
            <person name="Larkin C."/>
            <person name="Leech V."/>
            <person name="Line A."/>
            <person name="Lord A."/>
            <person name="Macleod A."/>
            <person name="Mooney P.J."/>
            <person name="Moule S."/>
            <person name="Martin D.M."/>
            <person name="Morgan G.W."/>
            <person name="Mungall K."/>
            <person name="Norbertczak H."/>
            <person name="Ormond D."/>
            <person name="Pai G."/>
            <person name="Peacock C.S."/>
            <person name="Peterson J."/>
            <person name="Quail M.A."/>
            <person name="Rabbinowitsch E."/>
            <person name="Rajandream M.A."/>
            <person name="Reitter C."/>
            <person name="Salzberg S.L."/>
            <person name="Sanders M."/>
            <person name="Schobel S."/>
            <person name="Sharp S."/>
            <person name="Simmonds M."/>
            <person name="Simpson A.J."/>
            <person name="Tallon L."/>
            <person name="Turner C.M."/>
            <person name="Tait A."/>
            <person name="Tivey A.R."/>
            <person name="Van Aken S."/>
            <person name="Walker D."/>
            <person name="Wanless D."/>
            <person name="Wang S."/>
            <person name="White B."/>
            <person name="White O."/>
            <person name="Whitehead S."/>
            <person name="Woodward J."/>
            <person name="Wortman J."/>
            <person name="Adams M.D."/>
            <person name="Embley T.M."/>
            <person name="Gull K."/>
            <person name="Ullu E."/>
            <person name="Barry J.D."/>
            <person name="Fairlamb A.H."/>
            <person name="Opperdoes F."/>
            <person name="Barrell B.G."/>
            <person name="Donelson J.E."/>
            <person name="Hall N."/>
            <person name="Fraser C.M."/>
            <person name="Melville S.E."/>
            <person name="El-Sayed N.M."/>
        </authorList>
    </citation>
    <scope>NUCLEOTIDE SEQUENCE [LARGE SCALE GENOMIC DNA]</scope>
    <source>
        <strain evidence="2">927/4 GUTat10.1</strain>
    </source>
</reference>
<name>Q4GYR3_TRYB2</name>
<dbReference type="InParanoid" id="Q4GYR3"/>
<organism evidence="1 2">
    <name type="scientific">Trypanosoma brucei brucei (strain 927/4 GUTat10.1)</name>
    <dbReference type="NCBI Taxonomy" id="185431"/>
    <lineage>
        <taxon>Eukaryota</taxon>
        <taxon>Discoba</taxon>
        <taxon>Euglenozoa</taxon>
        <taxon>Kinetoplastea</taxon>
        <taxon>Metakinetoplastina</taxon>
        <taxon>Trypanosomatida</taxon>
        <taxon>Trypanosomatidae</taxon>
        <taxon>Trypanosoma</taxon>
    </lineage>
</organism>
<evidence type="ECO:0000313" key="1">
    <source>
        <dbReference type="EMBL" id="CAJ16521.1"/>
    </source>
</evidence>
<dbReference type="EMBL" id="AL929603">
    <property type="protein sequence ID" value="CAJ16521.1"/>
    <property type="molecule type" value="Genomic_DNA"/>
</dbReference>
<reference evidence="1 2" key="1">
    <citation type="journal article" date="2003" name="Nucleic Acids Res.">
        <title>The DNA sequence of chromosome I of an African trypanosome: gene content, chromosome organisation, recombination and polymorphism.</title>
        <authorList>
            <person name="Hall N."/>
            <person name="Berriman M."/>
            <person name="Lennard N.J."/>
            <person name="Harris B.R."/>
            <person name="Hertz-Fowler C."/>
            <person name="Bart-Delabesse E.N."/>
            <person name="Gerrare C.S."/>
            <person name="Atkin R.J."/>
            <person name="Barron A.J."/>
            <person name="Bowman S."/>
            <person name="Bray-Allen S.P."/>
            <person name="Bringaud F."/>
            <person name="Clark L.N."/>
            <person name="Corton C.H."/>
            <person name="Cronin A."/>
            <person name="Davies R."/>
            <person name="Doggett J."/>
            <person name="Fraser A."/>
            <person name="Gruter E."/>
            <person name="Hall S."/>
            <person name="Harper A.D."/>
            <person name="Kay M.P."/>
            <person name="Leech V."/>
            <person name="Mayes R."/>
            <person name="Price C."/>
            <person name="Quail M.A."/>
            <person name="Rabbinowitch E."/>
            <person name="Reitter C."/>
            <person name="Rutherford K."/>
            <person name="Sasse J."/>
            <person name="Sharp S."/>
            <person name="Shownkeen R."/>
            <person name="Macleod A."/>
            <person name="Taylor S."/>
            <person name="Tweedie A."/>
            <person name="Turner C.M.R."/>
            <person name="Tait A."/>
            <person name="Gull K."/>
            <person name="Barrell B."/>
            <person name="Melville S.E."/>
        </authorList>
    </citation>
    <scope>NUCLEOTIDE SEQUENCE [LARGE SCALE GENOMIC DNA]</scope>
    <source>
        <strain evidence="1 2">927/4 GUTat10.1</strain>
    </source>
</reference>
<evidence type="ECO:0000313" key="2">
    <source>
        <dbReference type="Proteomes" id="UP000008524"/>
    </source>
</evidence>
<accession>Q4GYR3</accession>
<proteinExistence type="predicted"/>
<protein>
    <submittedName>
        <fullName evidence="1">Uncharacterized protein</fullName>
    </submittedName>
</protein>
<dbReference type="KEGG" id="tbr:TB927.1.3100"/>
<gene>
    <name evidence="1" type="ORF">TB927.1.3100</name>
</gene>